<dbReference type="EMBL" id="JACIDJ010000005">
    <property type="protein sequence ID" value="MBB3899391.1"/>
    <property type="molecule type" value="Genomic_DNA"/>
</dbReference>
<organism evidence="2 3">
    <name type="scientific">Roseococcus suduntuyensis</name>
    <dbReference type="NCBI Taxonomy" id="455361"/>
    <lineage>
        <taxon>Bacteria</taxon>
        <taxon>Pseudomonadati</taxon>
        <taxon>Pseudomonadota</taxon>
        <taxon>Alphaproteobacteria</taxon>
        <taxon>Acetobacterales</taxon>
        <taxon>Roseomonadaceae</taxon>
        <taxon>Roseococcus</taxon>
    </lineage>
</organism>
<comment type="caution">
    <text evidence="2">The sequence shown here is derived from an EMBL/GenBank/DDBJ whole genome shotgun (WGS) entry which is preliminary data.</text>
</comment>
<evidence type="ECO:0000313" key="2">
    <source>
        <dbReference type="EMBL" id="MBB3899391.1"/>
    </source>
</evidence>
<dbReference type="Proteomes" id="UP000553193">
    <property type="component" value="Unassembled WGS sequence"/>
</dbReference>
<dbReference type="RefSeq" id="WP_184385110.1">
    <property type="nucleotide sequence ID" value="NZ_JACIDJ010000005.1"/>
</dbReference>
<keyword evidence="1" id="KW-1133">Transmembrane helix</keyword>
<feature type="transmembrane region" description="Helical" evidence="1">
    <location>
        <begin position="122"/>
        <end position="139"/>
    </location>
</feature>
<feature type="transmembrane region" description="Helical" evidence="1">
    <location>
        <begin position="43"/>
        <end position="62"/>
    </location>
</feature>
<feature type="transmembrane region" description="Helical" evidence="1">
    <location>
        <begin position="96"/>
        <end position="116"/>
    </location>
</feature>
<evidence type="ECO:0000256" key="1">
    <source>
        <dbReference type="SAM" id="Phobius"/>
    </source>
</evidence>
<keyword evidence="1" id="KW-0812">Transmembrane</keyword>
<accession>A0A840AE45</accession>
<proteinExistence type="predicted"/>
<sequence>MPPFLATPLTLLLGALALLLPLLLARAAGLRLEGALAAPANLVALLVFAVGIGFAAFLWWLASRSFALLRDPATTPGQIAALRDLPMGLPEGTVRALLALIVGIIGLPLLLFSQALALNDAVAGYVNGIIAGVFGYYFGARSTTPEAQVTRRLTEVLASEQRQNQALRDAPDPARVEGMAAQLERHLGVARTILTQLGPALPPGILPPQAATLVEAAERALGAARTLGGSATEAPLQAALGALTGAGGPFAALLRAAAPALPLAAGGPLGAAALVLGVGWNLGAGAWRRFRARLLEAPLDPALFDAGTITPASAELRLAQAPIFARLFTPRLEEPGFLATLLDHCLRPDAAALLWARHPGFASPEEAAQGLAEFRAALLEEALARDVTPETLARAASGLSAATPALRAAPDATLLTPVAAPPEARAALEGLTLLLAQLRETDTDPLPLLAEITP</sequence>
<protein>
    <submittedName>
        <fullName evidence="2">Uncharacterized protein</fullName>
    </submittedName>
</protein>
<evidence type="ECO:0000313" key="3">
    <source>
        <dbReference type="Proteomes" id="UP000553193"/>
    </source>
</evidence>
<gene>
    <name evidence="2" type="ORF">GGQ83_002843</name>
</gene>
<keyword evidence="1" id="KW-0472">Membrane</keyword>
<dbReference type="AlphaFoldDB" id="A0A840AE45"/>
<reference evidence="2 3" key="1">
    <citation type="submission" date="2020-08" db="EMBL/GenBank/DDBJ databases">
        <title>Genomic Encyclopedia of Type Strains, Phase IV (KMG-IV): sequencing the most valuable type-strain genomes for metagenomic binning, comparative biology and taxonomic classification.</title>
        <authorList>
            <person name="Goeker M."/>
        </authorList>
    </citation>
    <scope>NUCLEOTIDE SEQUENCE [LARGE SCALE GENOMIC DNA]</scope>
    <source>
        <strain evidence="2 3">DSM 19979</strain>
    </source>
</reference>
<name>A0A840AE45_9PROT</name>
<keyword evidence="3" id="KW-1185">Reference proteome</keyword>